<accession>A0ABD5NFE8</accession>
<dbReference type="RefSeq" id="WP_232571062.1">
    <property type="nucleotide sequence ID" value="NZ_CP089466.1"/>
</dbReference>
<dbReference type="SUPFAM" id="SSF48452">
    <property type="entry name" value="TPR-like"/>
    <property type="match status" value="1"/>
</dbReference>
<dbReference type="PANTHER" id="PTHR12558:SF13">
    <property type="entry name" value="CELL DIVISION CYCLE PROTEIN 27 HOMOLOG"/>
    <property type="match status" value="1"/>
</dbReference>
<evidence type="ECO:0000256" key="1">
    <source>
        <dbReference type="PROSITE-ProRule" id="PRU00339"/>
    </source>
</evidence>
<comment type="caution">
    <text evidence="3">The sequence shown here is derived from an EMBL/GenBank/DDBJ whole genome shotgun (WGS) entry which is preliminary data.</text>
</comment>
<feature type="region of interest" description="Disordered" evidence="2">
    <location>
        <begin position="1"/>
        <end position="55"/>
    </location>
</feature>
<protein>
    <submittedName>
        <fullName evidence="3">Tetratricopeptide repeat protein</fullName>
    </submittedName>
</protein>
<keyword evidence="4" id="KW-1185">Reference proteome</keyword>
<reference evidence="3 4" key="1">
    <citation type="journal article" date="2019" name="Int. J. Syst. Evol. Microbiol.">
        <title>The Global Catalogue of Microorganisms (GCM) 10K type strain sequencing project: providing services to taxonomists for standard genome sequencing and annotation.</title>
        <authorList>
            <consortium name="The Broad Institute Genomics Platform"/>
            <consortium name="The Broad Institute Genome Sequencing Center for Infectious Disease"/>
            <person name="Wu L."/>
            <person name="Ma J."/>
        </authorList>
    </citation>
    <scope>NUCLEOTIDE SEQUENCE [LARGE SCALE GENOMIC DNA]</scope>
    <source>
        <strain evidence="3 4">CGMCC 1.12562</strain>
    </source>
</reference>
<feature type="compositionally biased region" description="Acidic residues" evidence="2">
    <location>
        <begin position="34"/>
        <end position="54"/>
    </location>
</feature>
<organism evidence="3 4">
    <name type="scientific">Halobacterium litoreum</name>
    <dbReference type="NCBI Taxonomy" id="2039234"/>
    <lineage>
        <taxon>Archaea</taxon>
        <taxon>Methanobacteriati</taxon>
        <taxon>Methanobacteriota</taxon>
        <taxon>Stenosarchaea group</taxon>
        <taxon>Halobacteria</taxon>
        <taxon>Halobacteriales</taxon>
        <taxon>Halobacteriaceae</taxon>
        <taxon>Halobacterium</taxon>
    </lineage>
</organism>
<feature type="repeat" description="TPR" evidence="1">
    <location>
        <begin position="77"/>
        <end position="110"/>
    </location>
</feature>
<dbReference type="PANTHER" id="PTHR12558">
    <property type="entry name" value="CELL DIVISION CYCLE 16,23,27"/>
    <property type="match status" value="1"/>
</dbReference>
<feature type="compositionally biased region" description="Acidic residues" evidence="2">
    <location>
        <begin position="1"/>
        <end position="23"/>
    </location>
</feature>
<evidence type="ECO:0000256" key="2">
    <source>
        <dbReference type="SAM" id="MobiDB-lite"/>
    </source>
</evidence>
<dbReference type="Gene3D" id="1.25.40.10">
    <property type="entry name" value="Tetratricopeptide repeat domain"/>
    <property type="match status" value="2"/>
</dbReference>
<dbReference type="GeneID" id="69119190"/>
<evidence type="ECO:0000313" key="4">
    <source>
        <dbReference type="Proteomes" id="UP001595660"/>
    </source>
</evidence>
<evidence type="ECO:0000313" key="3">
    <source>
        <dbReference type="EMBL" id="MFC3477817.1"/>
    </source>
</evidence>
<feature type="compositionally biased region" description="Basic and acidic residues" evidence="2">
    <location>
        <begin position="246"/>
        <end position="259"/>
    </location>
</feature>
<sequence length="259" mass="29736">MTDREESDSESPDVEDLDVEDLDHEFSEGQGFDDPYEGFDLDPPELEVDPDQVDPVDSRVVTDNLDQRAINDDEVDADELVDVGLSYLGINRHEQAADAFERAARFTDDEDLEQEAWVNKGIAHGQMEEWDEAVGAHREALFVAEDGDFEAEAHTNLAYALWEFEEDEEAFYHAEKAVRANDRLPQAWYNLGFIENERDRHEQALDALDNAIRLGFQQADVYEEKSRALEALDREEEAAEVAEQAEEIRERKEQELVDR</sequence>
<dbReference type="InterPro" id="IPR019734">
    <property type="entry name" value="TPR_rpt"/>
</dbReference>
<feature type="repeat" description="TPR" evidence="1">
    <location>
        <begin position="185"/>
        <end position="218"/>
    </location>
</feature>
<feature type="compositionally biased region" description="Acidic residues" evidence="2">
    <location>
        <begin position="233"/>
        <end position="245"/>
    </location>
</feature>
<keyword evidence="1" id="KW-0802">TPR repeat</keyword>
<dbReference type="InterPro" id="IPR011990">
    <property type="entry name" value="TPR-like_helical_dom_sf"/>
</dbReference>
<dbReference type="EMBL" id="JBHRWN010000002">
    <property type="protein sequence ID" value="MFC3477817.1"/>
    <property type="molecule type" value="Genomic_DNA"/>
</dbReference>
<name>A0ABD5NFE8_9EURY</name>
<gene>
    <name evidence="3" type="ORF">ACFOKC_08765</name>
</gene>
<proteinExistence type="predicted"/>
<dbReference type="Proteomes" id="UP001595660">
    <property type="component" value="Unassembled WGS sequence"/>
</dbReference>
<dbReference type="PROSITE" id="PS50005">
    <property type="entry name" value="TPR"/>
    <property type="match status" value="2"/>
</dbReference>
<feature type="region of interest" description="Disordered" evidence="2">
    <location>
        <begin position="233"/>
        <end position="259"/>
    </location>
</feature>
<dbReference type="AlphaFoldDB" id="A0ABD5NFE8"/>
<dbReference type="SMART" id="SM00028">
    <property type="entry name" value="TPR"/>
    <property type="match status" value="5"/>
</dbReference>